<keyword evidence="10" id="KW-1185">Reference proteome</keyword>
<dbReference type="RefSeq" id="WP_187963776.1">
    <property type="nucleotide sequence ID" value="NZ_JACVDC010000002.1"/>
</dbReference>
<feature type="transmembrane region" description="Helical" evidence="8">
    <location>
        <begin position="78"/>
        <end position="96"/>
    </location>
</feature>
<evidence type="ECO:0000256" key="1">
    <source>
        <dbReference type="ARBA" id="ARBA00004651"/>
    </source>
</evidence>
<feature type="transmembrane region" description="Helical" evidence="8">
    <location>
        <begin position="251"/>
        <end position="272"/>
    </location>
</feature>
<evidence type="ECO:0000256" key="3">
    <source>
        <dbReference type="ARBA" id="ARBA00022475"/>
    </source>
</evidence>
<protein>
    <submittedName>
        <fullName evidence="9">Potassium transporter</fullName>
    </submittedName>
</protein>
<evidence type="ECO:0000256" key="2">
    <source>
        <dbReference type="ARBA" id="ARBA00022448"/>
    </source>
</evidence>
<keyword evidence="2" id="KW-0813">Transport</keyword>
<feature type="transmembrane region" description="Helical" evidence="8">
    <location>
        <begin position="489"/>
        <end position="510"/>
    </location>
</feature>
<feature type="transmembrane region" description="Helical" evidence="8">
    <location>
        <begin position="369"/>
        <end position="387"/>
    </location>
</feature>
<feature type="transmembrane region" description="Helical" evidence="8">
    <location>
        <begin position="46"/>
        <end position="66"/>
    </location>
</feature>
<dbReference type="GO" id="GO:0005886">
    <property type="term" value="C:plasma membrane"/>
    <property type="evidence" value="ECO:0007669"/>
    <property type="project" value="UniProtKB-SubCell"/>
</dbReference>
<dbReference type="Pfam" id="PF02386">
    <property type="entry name" value="TrkH"/>
    <property type="match status" value="1"/>
</dbReference>
<name>A0A926Q1A0_9FLAO</name>
<dbReference type="PANTHER" id="PTHR32024">
    <property type="entry name" value="TRK SYSTEM POTASSIUM UPTAKE PROTEIN TRKG-RELATED"/>
    <property type="match status" value="1"/>
</dbReference>
<evidence type="ECO:0000313" key="10">
    <source>
        <dbReference type="Proteomes" id="UP000653730"/>
    </source>
</evidence>
<keyword evidence="4 8" id="KW-0812">Transmembrane</keyword>
<accession>A0A926Q1A0</accession>
<evidence type="ECO:0000313" key="9">
    <source>
        <dbReference type="EMBL" id="MBC9794619.1"/>
    </source>
</evidence>
<dbReference type="GO" id="GO:0008324">
    <property type="term" value="F:monoatomic cation transmembrane transporter activity"/>
    <property type="evidence" value="ECO:0007669"/>
    <property type="project" value="InterPro"/>
</dbReference>
<keyword evidence="3" id="KW-1003">Cell membrane</keyword>
<evidence type="ECO:0000256" key="8">
    <source>
        <dbReference type="SAM" id="Phobius"/>
    </source>
</evidence>
<organism evidence="9 10">
    <name type="scientific">Sinomicrobium weinanense</name>
    <dbReference type="NCBI Taxonomy" id="2842200"/>
    <lineage>
        <taxon>Bacteria</taxon>
        <taxon>Pseudomonadati</taxon>
        <taxon>Bacteroidota</taxon>
        <taxon>Flavobacteriia</taxon>
        <taxon>Flavobacteriales</taxon>
        <taxon>Flavobacteriaceae</taxon>
        <taxon>Sinomicrobium</taxon>
    </lineage>
</organism>
<feature type="transmembrane region" description="Helical" evidence="8">
    <location>
        <begin position="108"/>
        <end position="127"/>
    </location>
</feature>
<evidence type="ECO:0000256" key="5">
    <source>
        <dbReference type="ARBA" id="ARBA00022989"/>
    </source>
</evidence>
<evidence type="ECO:0000256" key="7">
    <source>
        <dbReference type="ARBA" id="ARBA00023136"/>
    </source>
</evidence>
<feature type="transmembrane region" description="Helical" evidence="8">
    <location>
        <begin position="516"/>
        <end position="534"/>
    </location>
</feature>
<evidence type="ECO:0000256" key="4">
    <source>
        <dbReference type="ARBA" id="ARBA00022692"/>
    </source>
</evidence>
<evidence type="ECO:0000256" key="6">
    <source>
        <dbReference type="ARBA" id="ARBA00023065"/>
    </source>
</evidence>
<proteinExistence type="predicted"/>
<dbReference type="GO" id="GO:0030001">
    <property type="term" value="P:metal ion transport"/>
    <property type="evidence" value="ECO:0007669"/>
    <property type="project" value="UniProtKB-ARBA"/>
</dbReference>
<feature type="transmembrane region" description="Helical" evidence="8">
    <location>
        <begin position="546"/>
        <end position="567"/>
    </location>
</feature>
<reference evidence="9 10" key="1">
    <citation type="submission" date="2020-09" db="EMBL/GenBank/DDBJ databases">
        <title>Sinomicrobium weinanense sp. nov., a halophilic bacteria isolated from saline-alkali soil.</title>
        <authorList>
            <person name="Wu P."/>
            <person name="Ren H."/>
            <person name="Mei Y."/>
            <person name="Liang Y."/>
            <person name="Chen Z."/>
        </authorList>
    </citation>
    <scope>NUCLEOTIDE SEQUENCE [LARGE SCALE GENOMIC DNA]</scope>
    <source>
        <strain evidence="9 10">FJxs</strain>
    </source>
</reference>
<feature type="transmembrane region" description="Helical" evidence="8">
    <location>
        <begin position="284"/>
        <end position="303"/>
    </location>
</feature>
<keyword evidence="7 8" id="KW-0472">Membrane</keyword>
<comment type="caution">
    <text evidence="9">The sequence shown here is derived from an EMBL/GenBank/DDBJ whole genome shotgun (WGS) entry which is preliminary data.</text>
</comment>
<gene>
    <name evidence="9" type="ORF">IBL28_01460</name>
</gene>
<feature type="transmembrane region" description="Helical" evidence="8">
    <location>
        <begin position="424"/>
        <end position="443"/>
    </location>
</feature>
<keyword evidence="5 8" id="KW-1133">Transmembrane helix</keyword>
<sequence length="585" mass="65424">MPKKKLKNYKSPLSKIYGFTDIILIVFLIFDFGYEADYHPVVYNKSLVLLGIAFALIALNFARLHISKDLAINRMYKANLIVLISTVVITLAVFWLGSYDSIHKIREVSYLIDIGLILYFLLRLTHLLRKLYTVYHNPLILFIGSFIVIALIGSFLLMLPNATTNGIQYIDALFTSTSAVCVTGLIVMDTATDFTFLGQTIILTIIQLGGIGMLTFTSFFAFFFKGGTSFQEGLNVKDFMGTERLNDVLKMAVEVVIFTFGLELAGAAFIYYTIHDVPDIQNKLFFSIFHSISAFCNAGFSILSDGFYDKNLSHAYGFQWVIIYLIIFGGLGYNIVKNFIKYIKTLLLNLIIYRKFIQPVRVLTLNSKIVFVTTSILLFFGTVFIYIGETGNILKDHDTLLGKITTASFTSVTTRTAGFNTLDFADLTTPVILFVILLMWIGASPASTGGGIKTSTFALATLNIFSLARGKEHIEIGTRKVNNQSVKRAFAIICISLIVIGNAILLLLIFEKDFSLIQIAFEIFSAYSTVGLSLGITGELSDPSKYVIIFVMFFGRIGLLNLLIGMLRQIQHNFHQYPEENILIN</sequence>
<dbReference type="Proteomes" id="UP000653730">
    <property type="component" value="Unassembled WGS sequence"/>
</dbReference>
<feature type="transmembrane region" description="Helical" evidence="8">
    <location>
        <begin position="200"/>
        <end position="224"/>
    </location>
</feature>
<dbReference type="PANTHER" id="PTHR32024:SF1">
    <property type="entry name" value="KTR SYSTEM POTASSIUM UPTAKE PROTEIN B"/>
    <property type="match status" value="1"/>
</dbReference>
<comment type="subcellular location">
    <subcellularLocation>
        <location evidence="1">Cell membrane</location>
        <topology evidence="1">Multi-pass membrane protein</topology>
    </subcellularLocation>
</comment>
<dbReference type="EMBL" id="JACVDC010000002">
    <property type="protein sequence ID" value="MBC9794619.1"/>
    <property type="molecule type" value="Genomic_DNA"/>
</dbReference>
<feature type="transmembrane region" description="Helical" evidence="8">
    <location>
        <begin position="16"/>
        <end position="34"/>
    </location>
</feature>
<keyword evidence="6" id="KW-0406">Ion transport</keyword>
<dbReference type="AlphaFoldDB" id="A0A926Q1A0"/>
<feature type="transmembrane region" description="Helical" evidence="8">
    <location>
        <begin position="166"/>
        <end position="188"/>
    </location>
</feature>
<feature type="transmembrane region" description="Helical" evidence="8">
    <location>
        <begin position="139"/>
        <end position="160"/>
    </location>
</feature>
<dbReference type="InterPro" id="IPR003445">
    <property type="entry name" value="Cat_transpt"/>
</dbReference>
<feature type="transmembrane region" description="Helical" evidence="8">
    <location>
        <begin position="315"/>
        <end position="332"/>
    </location>
</feature>